<sequence length="72" mass="8786">MNQLEELLKKPEFYDNLTLCFLTGVKKLCAQFENRIKIETIRRRKAKNGIRKIKYNMENSKYQTKYQRGRQQ</sequence>
<accession>A0E9Y1</accession>
<dbReference type="KEGG" id="ptm:GSPATT00024829001"/>
<dbReference type="AlphaFoldDB" id="A0E9Y1"/>
<name>A0E9Y1_PARTE</name>
<reference evidence="1 2" key="1">
    <citation type="journal article" date="2006" name="Nature">
        <title>Global trends of whole-genome duplications revealed by the ciliate Paramecium tetraurelia.</title>
        <authorList>
            <consortium name="Genoscope"/>
            <person name="Aury J.-M."/>
            <person name="Jaillon O."/>
            <person name="Duret L."/>
            <person name="Noel B."/>
            <person name="Jubin C."/>
            <person name="Porcel B.M."/>
            <person name="Segurens B."/>
            <person name="Daubin V."/>
            <person name="Anthouard V."/>
            <person name="Aiach N."/>
            <person name="Arnaiz O."/>
            <person name="Billaut A."/>
            <person name="Beisson J."/>
            <person name="Blanc I."/>
            <person name="Bouhouche K."/>
            <person name="Camara F."/>
            <person name="Duharcourt S."/>
            <person name="Guigo R."/>
            <person name="Gogendeau D."/>
            <person name="Katinka M."/>
            <person name="Keller A.-M."/>
            <person name="Kissmehl R."/>
            <person name="Klotz C."/>
            <person name="Koll F."/>
            <person name="Le Moue A."/>
            <person name="Lepere C."/>
            <person name="Malinsky S."/>
            <person name="Nowacki M."/>
            <person name="Nowak J.K."/>
            <person name="Plattner H."/>
            <person name="Poulain J."/>
            <person name="Ruiz F."/>
            <person name="Serrano V."/>
            <person name="Zagulski M."/>
            <person name="Dessen P."/>
            <person name="Betermier M."/>
            <person name="Weissenbach J."/>
            <person name="Scarpelli C."/>
            <person name="Schachter V."/>
            <person name="Sperling L."/>
            <person name="Meyer E."/>
            <person name="Cohen J."/>
            <person name="Wincker P."/>
        </authorList>
    </citation>
    <scope>NUCLEOTIDE SEQUENCE [LARGE SCALE GENOMIC DNA]</scope>
    <source>
        <strain evidence="1 2">Stock d4-2</strain>
    </source>
</reference>
<proteinExistence type="predicted"/>
<dbReference type="GeneID" id="5045280"/>
<dbReference type="RefSeq" id="XP_001459495.1">
    <property type="nucleotide sequence ID" value="XM_001459458.1"/>
</dbReference>
<evidence type="ECO:0000313" key="2">
    <source>
        <dbReference type="Proteomes" id="UP000000600"/>
    </source>
</evidence>
<dbReference type="Proteomes" id="UP000000600">
    <property type="component" value="Unassembled WGS sequence"/>
</dbReference>
<protein>
    <submittedName>
        <fullName evidence="1">Uncharacterized protein</fullName>
    </submittedName>
</protein>
<keyword evidence="2" id="KW-1185">Reference proteome</keyword>
<gene>
    <name evidence="1" type="ORF">GSPATT00024829001</name>
</gene>
<dbReference type="HOGENOM" id="CLU_2727686_0_0_1"/>
<dbReference type="InParanoid" id="A0E9Y1"/>
<evidence type="ECO:0000313" key="1">
    <source>
        <dbReference type="EMBL" id="CAK92098.1"/>
    </source>
</evidence>
<organism evidence="1 2">
    <name type="scientific">Paramecium tetraurelia</name>
    <dbReference type="NCBI Taxonomy" id="5888"/>
    <lineage>
        <taxon>Eukaryota</taxon>
        <taxon>Sar</taxon>
        <taxon>Alveolata</taxon>
        <taxon>Ciliophora</taxon>
        <taxon>Intramacronucleata</taxon>
        <taxon>Oligohymenophorea</taxon>
        <taxon>Peniculida</taxon>
        <taxon>Parameciidae</taxon>
        <taxon>Paramecium</taxon>
    </lineage>
</organism>
<dbReference type="EMBL" id="CT868666">
    <property type="protein sequence ID" value="CAK92098.1"/>
    <property type="molecule type" value="Genomic_DNA"/>
</dbReference>